<evidence type="ECO:0000313" key="2">
    <source>
        <dbReference type="EMBL" id="KAG2540594.1"/>
    </source>
</evidence>
<evidence type="ECO:0000256" key="1">
    <source>
        <dbReference type="SAM" id="MobiDB-lite"/>
    </source>
</evidence>
<accession>A0A8T0N023</accession>
<dbReference type="Proteomes" id="UP000823388">
    <property type="component" value="Chromosome 9N"/>
</dbReference>
<comment type="caution">
    <text evidence="2">The sequence shown here is derived from an EMBL/GenBank/DDBJ whole genome shotgun (WGS) entry which is preliminary data.</text>
</comment>
<gene>
    <name evidence="2" type="ORF">PVAP13_9NG575614</name>
</gene>
<dbReference type="AlphaFoldDB" id="A0A8T0N023"/>
<keyword evidence="3" id="KW-1185">Reference proteome</keyword>
<proteinExistence type="predicted"/>
<sequence length="184" mass="19759">MYAYVSLPRHRASRASLLRRRAELIEPPCIPLPSPCGALAAIARRSRVPRGALPTAAWSYPGRRASLLAAARRSWPPRVAIPVAARRSRPPRGAFPAAVLRSRPPRGAIPAAARSYHGHRAELSLPPWGTHPAAEPRSLAAVRSSPGRHTWPATNPPPPPGPRVTCDVLRHGGWSCACSSVNYG</sequence>
<dbReference type="EMBL" id="CM029054">
    <property type="protein sequence ID" value="KAG2540594.1"/>
    <property type="molecule type" value="Genomic_DNA"/>
</dbReference>
<organism evidence="2 3">
    <name type="scientific">Panicum virgatum</name>
    <name type="common">Blackwell switchgrass</name>
    <dbReference type="NCBI Taxonomy" id="38727"/>
    <lineage>
        <taxon>Eukaryota</taxon>
        <taxon>Viridiplantae</taxon>
        <taxon>Streptophyta</taxon>
        <taxon>Embryophyta</taxon>
        <taxon>Tracheophyta</taxon>
        <taxon>Spermatophyta</taxon>
        <taxon>Magnoliopsida</taxon>
        <taxon>Liliopsida</taxon>
        <taxon>Poales</taxon>
        <taxon>Poaceae</taxon>
        <taxon>PACMAD clade</taxon>
        <taxon>Panicoideae</taxon>
        <taxon>Panicodae</taxon>
        <taxon>Paniceae</taxon>
        <taxon>Panicinae</taxon>
        <taxon>Panicum</taxon>
        <taxon>Panicum sect. Hiantes</taxon>
    </lineage>
</organism>
<evidence type="ECO:0000313" key="3">
    <source>
        <dbReference type="Proteomes" id="UP000823388"/>
    </source>
</evidence>
<reference evidence="2 3" key="1">
    <citation type="submission" date="2020-05" db="EMBL/GenBank/DDBJ databases">
        <title>WGS assembly of Panicum virgatum.</title>
        <authorList>
            <person name="Lovell J.T."/>
            <person name="Jenkins J."/>
            <person name="Shu S."/>
            <person name="Juenger T.E."/>
            <person name="Schmutz J."/>
        </authorList>
    </citation>
    <scope>NUCLEOTIDE SEQUENCE [LARGE SCALE GENOMIC DNA]</scope>
    <source>
        <strain evidence="3">cv. AP13</strain>
    </source>
</reference>
<protein>
    <submittedName>
        <fullName evidence="2">Uncharacterized protein</fullName>
    </submittedName>
</protein>
<name>A0A8T0N023_PANVG</name>
<feature type="region of interest" description="Disordered" evidence="1">
    <location>
        <begin position="127"/>
        <end position="160"/>
    </location>
</feature>